<evidence type="ECO:0000259" key="1">
    <source>
        <dbReference type="PROSITE" id="PS50983"/>
    </source>
</evidence>
<evidence type="ECO:0000313" key="2">
    <source>
        <dbReference type="EMBL" id="GGB95846.1"/>
    </source>
</evidence>
<dbReference type="RefSeq" id="WP_229736174.1">
    <property type="nucleotide sequence ID" value="NZ_BMHK01000006.1"/>
</dbReference>
<gene>
    <name evidence="2" type="ORF">GCM10011494_12910</name>
</gene>
<dbReference type="Gene3D" id="3.40.50.1980">
    <property type="entry name" value="Nitrogenase molybdenum iron protein domain"/>
    <property type="match status" value="2"/>
</dbReference>
<dbReference type="Proteomes" id="UP000608154">
    <property type="component" value="Unassembled WGS sequence"/>
</dbReference>
<feature type="domain" description="Fe/B12 periplasmic-binding" evidence="1">
    <location>
        <begin position="24"/>
        <end position="279"/>
    </location>
</feature>
<protein>
    <submittedName>
        <fullName evidence="2">Hemin ABC transporter substrate-binding protein</fullName>
    </submittedName>
</protein>
<dbReference type="SUPFAM" id="SSF53807">
    <property type="entry name" value="Helical backbone' metal receptor"/>
    <property type="match status" value="1"/>
</dbReference>
<evidence type="ECO:0000313" key="3">
    <source>
        <dbReference type="Proteomes" id="UP000608154"/>
    </source>
</evidence>
<dbReference type="PANTHER" id="PTHR30535">
    <property type="entry name" value="VITAMIN B12-BINDING PROTEIN"/>
    <property type="match status" value="1"/>
</dbReference>
<proteinExistence type="predicted"/>
<reference evidence="2" key="2">
    <citation type="submission" date="2020-09" db="EMBL/GenBank/DDBJ databases">
        <authorList>
            <person name="Sun Q."/>
            <person name="Zhou Y."/>
        </authorList>
    </citation>
    <scope>NUCLEOTIDE SEQUENCE</scope>
    <source>
        <strain evidence="2">CGMCC 1.15095</strain>
    </source>
</reference>
<dbReference type="PANTHER" id="PTHR30535:SF34">
    <property type="entry name" value="MOLYBDATE-BINDING PROTEIN MOLA"/>
    <property type="match status" value="1"/>
</dbReference>
<sequence>MTGCGGGYTEAAAAFARRDAAHPTIVSLNPCTDAILAEVTGPGQLLAISDYSHDPSSTSMDLDQARRYRPVSGTVEEVSALAPRVVVASNFLAPATRNALHDLGFEVVLVPIAQDLAAAREQVRQLAAVAGHPELGQHLLQRIDRAVADAAPPSGAQPLPALVWESGGLVAGNETLIVDMMEHAGFTNVAAAKGLSQADYIPLEQVLADPPRVIFAVGNPLAQEDRMLHHPALADLRRTTRIPLDSSMLWCGGPTIPRAMAGLAASRGAVARQIAAGKR</sequence>
<name>A0A916TR03_9SPHN</name>
<organism evidence="2 3">
    <name type="scientific">Novosphingobium endophyticum</name>
    <dbReference type="NCBI Taxonomy" id="1955250"/>
    <lineage>
        <taxon>Bacteria</taxon>
        <taxon>Pseudomonadati</taxon>
        <taxon>Pseudomonadota</taxon>
        <taxon>Alphaproteobacteria</taxon>
        <taxon>Sphingomonadales</taxon>
        <taxon>Sphingomonadaceae</taxon>
        <taxon>Novosphingobium</taxon>
    </lineage>
</organism>
<dbReference type="Pfam" id="PF01497">
    <property type="entry name" value="Peripla_BP_2"/>
    <property type="match status" value="1"/>
</dbReference>
<reference evidence="2" key="1">
    <citation type="journal article" date="2014" name="Int. J. Syst. Evol. Microbiol.">
        <title>Complete genome sequence of Corynebacterium casei LMG S-19264T (=DSM 44701T), isolated from a smear-ripened cheese.</title>
        <authorList>
            <consortium name="US DOE Joint Genome Institute (JGI-PGF)"/>
            <person name="Walter F."/>
            <person name="Albersmeier A."/>
            <person name="Kalinowski J."/>
            <person name="Ruckert C."/>
        </authorList>
    </citation>
    <scope>NUCLEOTIDE SEQUENCE</scope>
    <source>
        <strain evidence="2">CGMCC 1.15095</strain>
    </source>
</reference>
<comment type="caution">
    <text evidence="2">The sequence shown here is derived from an EMBL/GenBank/DDBJ whole genome shotgun (WGS) entry which is preliminary data.</text>
</comment>
<dbReference type="InterPro" id="IPR050902">
    <property type="entry name" value="ABC_Transporter_SBP"/>
</dbReference>
<dbReference type="EMBL" id="BMHK01000006">
    <property type="protein sequence ID" value="GGB95846.1"/>
    <property type="molecule type" value="Genomic_DNA"/>
</dbReference>
<accession>A0A916TR03</accession>
<dbReference type="InterPro" id="IPR002491">
    <property type="entry name" value="ABC_transptr_periplasmic_BD"/>
</dbReference>
<dbReference type="PROSITE" id="PS50983">
    <property type="entry name" value="FE_B12_PBP"/>
    <property type="match status" value="1"/>
</dbReference>
<dbReference type="AlphaFoldDB" id="A0A916TR03"/>
<keyword evidence="3" id="KW-1185">Reference proteome</keyword>